<sequence>MDDALLKPVKVKCSVKIGSPWVWDDEWQDYVEKTPDVTAVGSLVEVKDPRALRAREFRADMVHGPDSTNEDITMCDLAPALEAVLNGTDSLLLVAGVENGGQAELMDGGEGLAAAAVWQLAHELHERQANHRTNGAVGYTYHMRLQSFQLAGDTILDLLTDSLEAARLVELPVGVVAEGVRTASATSADEFMKYVEGAQRRRDPSTRQHSSTFYIIDVTQADYHEGWGLHGQFMLVESAVMDCLAEDKGLVQLREGYDRYRGVYHMRSLVKSWKKLSETEVGVNGSSLTWLLRELFTGGSVEAHVLFYLGQGTPAVSIALMELMEDFNKVQTNPVTHDHRVTGWARAMRAERLSLKQAERSGVDKDTRSLIHELEKRLATAERVKEEAQRVADARQERAHAFQDRYVTALENQESMNEKLIEAEEEQLKAMQSLVEAQMEASEVRDECSEMQYMDNVLLMMLEQEVADLKEAAEEQMGVQAKSLEEVETSVEDLRARNDALSEAKLQVESQKNIERGDLENRIRELQLQLREGHLAESVQHVEEKRKIEESKKEEVERLRQVMEDERSRARQVIDDGELAVRRQIQKEKEEIQNELMEERQRMEATKEQHQREAEAALEEAKRNAEEEAQEVQRLRREDQELREGLTDEQQAERRARQQHQAAMEDLQSARRDFHKQLLQIAESPPDGPDAPARNAAVDKLRGQLTAAGQRELEFQGQLDAAQDKVVDLQRNLRRVCRAALDWAPVNADDQRARIEMALESAGGDDLSQKPLVIGLSRAQELQKELNSLQDQLVRQRQEVTLLRGQHESEIQRREEEKVNLQVALGQAEAALHQSQATLQDARAKAVAAEDALASAETKASSASGERGRLSQIQDRLLEEVQSLRNAPQFAAHVPANADLQEQNRSLQARVAFLEQQSPPDKRAQAQRLAFLEKSVRSLEAERSELLVRATVAEEQLKQLQKHLKEMMEDYQMQIMNLKLKVKG</sequence>
<dbReference type="PANTHER" id="PTHR23159">
    <property type="entry name" value="CENTROSOMAL PROTEIN 2"/>
    <property type="match status" value="1"/>
</dbReference>
<feature type="compositionally biased region" description="Basic and acidic residues" evidence="2">
    <location>
        <begin position="600"/>
        <end position="656"/>
    </location>
</feature>
<evidence type="ECO:0000313" key="4">
    <source>
        <dbReference type="Proteomes" id="UP001642484"/>
    </source>
</evidence>
<dbReference type="Proteomes" id="UP001642484">
    <property type="component" value="Unassembled WGS sequence"/>
</dbReference>
<comment type="caution">
    <text evidence="3">The sequence shown here is derived from an EMBL/GenBank/DDBJ whole genome shotgun (WGS) entry which is preliminary data.</text>
</comment>
<evidence type="ECO:0000313" key="3">
    <source>
        <dbReference type="EMBL" id="CAK9017927.1"/>
    </source>
</evidence>
<dbReference type="SUPFAM" id="SSF52540">
    <property type="entry name" value="P-loop containing nucleoside triphosphate hydrolases"/>
    <property type="match status" value="1"/>
</dbReference>
<keyword evidence="4" id="KW-1185">Reference proteome</keyword>
<accession>A0ABP0JU64</accession>
<protein>
    <recommendedName>
        <fullName evidence="5">Kinesin motor domain-containing protein</fullName>
    </recommendedName>
</protein>
<dbReference type="Gene3D" id="3.40.850.10">
    <property type="entry name" value="Kinesin motor domain"/>
    <property type="match status" value="1"/>
</dbReference>
<reference evidence="3 4" key="1">
    <citation type="submission" date="2024-02" db="EMBL/GenBank/DDBJ databases">
        <authorList>
            <person name="Chen Y."/>
            <person name="Shah S."/>
            <person name="Dougan E. K."/>
            <person name="Thang M."/>
            <person name="Chan C."/>
        </authorList>
    </citation>
    <scope>NUCLEOTIDE SEQUENCE [LARGE SCALE GENOMIC DNA]</scope>
</reference>
<feature type="coiled-coil region" evidence="1">
    <location>
        <begin position="772"/>
        <end position="859"/>
    </location>
</feature>
<feature type="coiled-coil region" evidence="1">
    <location>
        <begin position="897"/>
        <end position="981"/>
    </location>
</feature>
<dbReference type="InterPro" id="IPR027417">
    <property type="entry name" value="P-loop_NTPase"/>
</dbReference>
<dbReference type="PANTHER" id="PTHR23159:SF31">
    <property type="entry name" value="CENTROSOME-ASSOCIATED PROTEIN CEP250 ISOFORM X1"/>
    <property type="match status" value="1"/>
</dbReference>
<dbReference type="EMBL" id="CAXAMN010006546">
    <property type="protein sequence ID" value="CAK9017927.1"/>
    <property type="molecule type" value="Genomic_DNA"/>
</dbReference>
<name>A0ABP0JU64_9DINO</name>
<evidence type="ECO:0008006" key="5">
    <source>
        <dbReference type="Google" id="ProtNLM"/>
    </source>
</evidence>
<evidence type="ECO:0000256" key="1">
    <source>
        <dbReference type="SAM" id="Coils"/>
    </source>
</evidence>
<feature type="region of interest" description="Disordered" evidence="2">
    <location>
        <begin position="600"/>
        <end position="666"/>
    </location>
</feature>
<gene>
    <name evidence="3" type="ORF">CCMP2556_LOCUS13059</name>
</gene>
<proteinExistence type="predicted"/>
<evidence type="ECO:0000256" key="2">
    <source>
        <dbReference type="SAM" id="MobiDB-lite"/>
    </source>
</evidence>
<dbReference type="InterPro" id="IPR036961">
    <property type="entry name" value="Kinesin_motor_dom_sf"/>
</dbReference>
<organism evidence="3 4">
    <name type="scientific">Durusdinium trenchii</name>
    <dbReference type="NCBI Taxonomy" id="1381693"/>
    <lineage>
        <taxon>Eukaryota</taxon>
        <taxon>Sar</taxon>
        <taxon>Alveolata</taxon>
        <taxon>Dinophyceae</taxon>
        <taxon>Suessiales</taxon>
        <taxon>Symbiodiniaceae</taxon>
        <taxon>Durusdinium</taxon>
    </lineage>
</organism>
<keyword evidence="1" id="KW-0175">Coiled coil</keyword>